<accession>A0ABR5SDA5</accession>
<evidence type="ECO:0000313" key="3">
    <source>
        <dbReference type="Proteomes" id="UP000060487"/>
    </source>
</evidence>
<dbReference type="Pfam" id="PF03819">
    <property type="entry name" value="MazG"/>
    <property type="match status" value="2"/>
</dbReference>
<dbReference type="InterPro" id="IPR048015">
    <property type="entry name" value="NTP-PPase_MazG-like_N"/>
</dbReference>
<dbReference type="EMBL" id="LNQR01000083">
    <property type="protein sequence ID" value="KWT82799.1"/>
    <property type="molecule type" value="Genomic_DNA"/>
</dbReference>
<dbReference type="Gene3D" id="1.10.287.1080">
    <property type="entry name" value="MazG-like"/>
    <property type="match status" value="2"/>
</dbReference>
<dbReference type="PANTHER" id="PTHR30522:SF0">
    <property type="entry name" value="NUCLEOSIDE TRIPHOSPHATE PYROPHOSPHOHYDROLASE"/>
    <property type="match status" value="1"/>
</dbReference>
<dbReference type="SUPFAM" id="SSF101386">
    <property type="entry name" value="all-alpha NTP pyrophosphatases"/>
    <property type="match status" value="2"/>
</dbReference>
<comment type="caution">
    <text evidence="2">The sequence shown here is derived from an EMBL/GenBank/DDBJ whole genome shotgun (WGS) entry which is preliminary data.</text>
</comment>
<dbReference type="InterPro" id="IPR011551">
    <property type="entry name" value="NTP_PyrPHydrolase_MazG"/>
</dbReference>
<sequence length="283" mass="32476">MLYYYKNMPAIDTSICLFDNILLMRQELTGFNDFKDLVGIMDALRAEQGCPWDKEQTEHTLLAYLIEETHELIEAVEEGRPERIREELGDVLFQLLFFAHIAKEKGQFDIYDVISGICDKMLTRHPHVFGGAVCETSSEVLKQWDEIKKSEGRHAQSSLCGIPITLPSLLRAFMVGDRASRAGFDWKKTADVLDKLDEELNEFKEAVNDPARAEAELGDILFTIVNVARFIKVNPEEALRKTINRFIGRFQHMEQNAKCRSKPLRDMTTAEMDALWEEAKREG</sequence>
<proteinExistence type="predicted"/>
<feature type="domain" description="NTP pyrophosphohydrolase MazG-like" evidence="1">
    <location>
        <begin position="193"/>
        <end position="252"/>
    </location>
</feature>
<evidence type="ECO:0000259" key="1">
    <source>
        <dbReference type="Pfam" id="PF03819"/>
    </source>
</evidence>
<dbReference type="CDD" id="cd11529">
    <property type="entry name" value="NTP-PPase_MazG_Cterm"/>
    <property type="match status" value="1"/>
</dbReference>
<dbReference type="PANTHER" id="PTHR30522">
    <property type="entry name" value="NUCLEOSIDE TRIPHOSPHATE PYROPHOSPHOHYDROLASE"/>
    <property type="match status" value="1"/>
</dbReference>
<keyword evidence="3" id="KW-1185">Reference proteome</keyword>
<dbReference type="InterPro" id="IPR048011">
    <property type="entry name" value="NTP-PPase_MazG-like_C"/>
</dbReference>
<feature type="domain" description="NTP pyrophosphohydrolase MazG-like" evidence="1">
    <location>
        <begin position="56"/>
        <end position="129"/>
    </location>
</feature>
<protein>
    <submittedName>
        <fullName evidence="2">Nucleoside triphosphate pyrophosphohydrolase</fullName>
        <ecNumber evidence="2">3.6.1.8</ecNumber>
    </submittedName>
</protein>
<gene>
    <name evidence="2" type="primary">mazG</name>
    <name evidence="2" type="ORF">ASN18_2388</name>
</gene>
<evidence type="ECO:0000313" key="2">
    <source>
        <dbReference type="EMBL" id="KWT82799.1"/>
    </source>
</evidence>
<organism evidence="2 3">
    <name type="scientific">Candidatus Magnetominusculus xianensis</name>
    <dbReference type="NCBI Taxonomy" id="1748249"/>
    <lineage>
        <taxon>Bacteria</taxon>
        <taxon>Pseudomonadati</taxon>
        <taxon>Nitrospirota</taxon>
        <taxon>Nitrospiria</taxon>
        <taxon>Nitrospirales</taxon>
        <taxon>Nitrospiraceae</taxon>
        <taxon>Candidatus Magnetominusculus</taxon>
    </lineage>
</organism>
<dbReference type="NCBIfam" id="TIGR00444">
    <property type="entry name" value="mazG"/>
    <property type="match status" value="1"/>
</dbReference>
<dbReference type="InterPro" id="IPR004518">
    <property type="entry name" value="MazG-like_dom"/>
</dbReference>
<dbReference type="NCBIfam" id="NF007113">
    <property type="entry name" value="PRK09562.1"/>
    <property type="match status" value="1"/>
</dbReference>
<dbReference type="EC" id="3.6.1.8" evidence="2"/>
<dbReference type="Proteomes" id="UP000060487">
    <property type="component" value="Unassembled WGS sequence"/>
</dbReference>
<dbReference type="CDD" id="cd11528">
    <property type="entry name" value="NTP-PPase_MazG_Nterm"/>
    <property type="match status" value="1"/>
</dbReference>
<dbReference type="GO" id="GO:0047693">
    <property type="term" value="F:ATP diphosphatase activity"/>
    <property type="evidence" value="ECO:0007669"/>
    <property type="project" value="UniProtKB-EC"/>
</dbReference>
<keyword evidence="2" id="KW-0378">Hydrolase</keyword>
<reference evidence="2 3" key="1">
    <citation type="submission" date="2015-11" db="EMBL/GenBank/DDBJ databases">
        <authorList>
            <person name="Lin W."/>
        </authorList>
    </citation>
    <scope>NUCLEOTIDE SEQUENCE [LARGE SCALE GENOMIC DNA]</scope>
    <source>
        <strain evidence="2 3">HCH-1</strain>
    </source>
</reference>
<name>A0ABR5SDA5_9BACT</name>